<keyword evidence="1" id="KW-0472">Membrane</keyword>
<evidence type="ECO:0000313" key="3">
    <source>
        <dbReference type="Proteomes" id="UP000287969"/>
    </source>
</evidence>
<dbReference type="AlphaFoldDB" id="A0A410Q9A3"/>
<evidence type="ECO:0000256" key="1">
    <source>
        <dbReference type="SAM" id="Phobius"/>
    </source>
</evidence>
<protein>
    <recommendedName>
        <fullName evidence="4">Glucitol operon activator protein</fullName>
    </recommendedName>
</protein>
<keyword evidence="1" id="KW-1133">Transmembrane helix</keyword>
<dbReference type="OrthoDB" id="9096700at2"/>
<evidence type="ECO:0000313" key="2">
    <source>
        <dbReference type="EMBL" id="QAT60561.1"/>
    </source>
</evidence>
<organism evidence="2 3">
    <name type="scientific">Acidilutibacter cellobiosedens</name>
    <dbReference type="NCBI Taxonomy" id="2507161"/>
    <lineage>
        <taxon>Bacteria</taxon>
        <taxon>Bacillati</taxon>
        <taxon>Bacillota</taxon>
        <taxon>Tissierellia</taxon>
        <taxon>Tissierellales</taxon>
        <taxon>Acidilutibacteraceae</taxon>
        <taxon>Acidilutibacter</taxon>
    </lineage>
</organism>
<evidence type="ECO:0008006" key="4">
    <source>
        <dbReference type="Google" id="ProtNLM"/>
    </source>
</evidence>
<dbReference type="RefSeq" id="WP_114218313.1">
    <property type="nucleotide sequence ID" value="NZ_CP035282.1"/>
</dbReference>
<proteinExistence type="predicted"/>
<keyword evidence="1" id="KW-0812">Transmembrane</keyword>
<feature type="transmembrane region" description="Helical" evidence="1">
    <location>
        <begin position="6"/>
        <end position="26"/>
    </location>
</feature>
<dbReference type="KEGG" id="spoa:EQM13_02695"/>
<dbReference type="Pfam" id="PF06923">
    <property type="entry name" value="GutM"/>
    <property type="match status" value="1"/>
</dbReference>
<dbReference type="EMBL" id="CP035282">
    <property type="protein sequence ID" value="QAT60561.1"/>
    <property type="molecule type" value="Genomic_DNA"/>
</dbReference>
<name>A0A410Q9A3_9FIRM</name>
<gene>
    <name evidence="2" type="ORF">EQM13_02695</name>
</gene>
<sequence>MNDFSFIVLFSALGLFWIIQGIFTYYQMKNIKRNYQDICKNYDKGYFFGMGNKKGILSKGYIVFLVAKKSGEIVQGKILGGVSVFNRFKNYDEIIGKNIYNYKPDSTTSKYKAVIMAIENIKNYIEEKKIETKEC</sequence>
<dbReference type="InterPro" id="IPR009693">
    <property type="entry name" value="Glucitol_operon_activator"/>
</dbReference>
<keyword evidence="3" id="KW-1185">Reference proteome</keyword>
<accession>A0A410Q9A3</accession>
<reference evidence="3" key="1">
    <citation type="submission" date="2019-01" db="EMBL/GenBank/DDBJ databases">
        <title>Draft genomes of a novel of Sporanaerobacter strains.</title>
        <authorList>
            <person name="Ma S."/>
        </authorList>
    </citation>
    <scope>NUCLEOTIDE SEQUENCE [LARGE SCALE GENOMIC DNA]</scope>
    <source>
        <strain evidence="3">NJN-17</strain>
    </source>
</reference>
<dbReference type="Proteomes" id="UP000287969">
    <property type="component" value="Chromosome"/>
</dbReference>